<evidence type="ECO:0000256" key="3">
    <source>
        <dbReference type="ARBA" id="ARBA00022692"/>
    </source>
</evidence>
<feature type="transmembrane region" description="Helical" evidence="6">
    <location>
        <begin position="216"/>
        <end position="236"/>
    </location>
</feature>
<gene>
    <name evidence="7" type="ORF">GLW07_00085</name>
</gene>
<sequence length="273" mass="29400">MLMWILLFIIGLAAGTIGSLVGLGGGIIIVPVLLIIDQYTNWLPVLSPQKIVGSSIVVLVAIGLSSTLAYMKKKSVDYKSGALFFLGSGPGAILGAWLNKFIQVDYFSIYFGVFMVLVSILLMVRNRLRPMKLNGQFQRSYTDSDGVQVNYTFSALAAVIVSFVVGVISGLFGIGGGSLMVPAMILLFGFPTTVAVATSMFMIFLSSITGTLTHLAFGNIQWFLLLGLIPGAWIGAKCGSFINQKLSDKTIVVILRWMLIIVGVRLIWQGTMG</sequence>
<feature type="transmembrane region" description="Helical" evidence="6">
    <location>
        <begin position="180"/>
        <end position="204"/>
    </location>
</feature>
<evidence type="ECO:0000256" key="6">
    <source>
        <dbReference type="RuleBase" id="RU363041"/>
    </source>
</evidence>
<protein>
    <recommendedName>
        <fullName evidence="6">Probable membrane transporter protein</fullName>
    </recommendedName>
</protein>
<keyword evidence="3 6" id="KW-0812">Transmembrane</keyword>
<reference evidence="7 8" key="1">
    <citation type="submission" date="2019-11" db="EMBL/GenBank/DDBJ databases">
        <title>Genome sequences of 17 halophilic strains isolated from different environments.</title>
        <authorList>
            <person name="Furrow R.E."/>
        </authorList>
    </citation>
    <scope>NUCLEOTIDE SEQUENCE [LARGE SCALE GENOMIC DNA]</scope>
    <source>
        <strain evidence="7 8">22506_14_FS</strain>
    </source>
</reference>
<comment type="caution">
    <text evidence="7">The sequence shown here is derived from an EMBL/GenBank/DDBJ whole genome shotgun (WGS) entry which is preliminary data.</text>
</comment>
<accession>A0A845ERX2</accession>
<evidence type="ECO:0000256" key="4">
    <source>
        <dbReference type="ARBA" id="ARBA00022989"/>
    </source>
</evidence>
<keyword evidence="4 6" id="KW-1133">Transmembrane helix</keyword>
<feature type="transmembrane region" description="Helical" evidence="6">
    <location>
        <begin position="7"/>
        <end position="36"/>
    </location>
</feature>
<evidence type="ECO:0000256" key="5">
    <source>
        <dbReference type="ARBA" id="ARBA00023136"/>
    </source>
</evidence>
<dbReference type="PANTHER" id="PTHR43701:SF2">
    <property type="entry name" value="MEMBRANE TRANSPORTER PROTEIN YJNA-RELATED"/>
    <property type="match status" value="1"/>
</dbReference>
<keyword evidence="5 6" id="KW-0472">Membrane</keyword>
<proteinExistence type="inferred from homology"/>
<name>A0A845ERX2_9BACL</name>
<evidence type="ECO:0000256" key="2">
    <source>
        <dbReference type="ARBA" id="ARBA00009142"/>
    </source>
</evidence>
<feature type="transmembrane region" description="Helical" evidence="6">
    <location>
        <begin position="108"/>
        <end position="128"/>
    </location>
</feature>
<comment type="similarity">
    <text evidence="2 6">Belongs to the 4-toluene sulfonate uptake permease (TSUP) (TC 2.A.102) family.</text>
</comment>
<feature type="transmembrane region" description="Helical" evidence="6">
    <location>
        <begin position="51"/>
        <end position="70"/>
    </location>
</feature>
<dbReference type="InterPro" id="IPR051598">
    <property type="entry name" value="TSUP/Inactive_protease-like"/>
</dbReference>
<dbReference type="EMBL" id="WMEY01000001">
    <property type="protein sequence ID" value="MYL61740.1"/>
    <property type="molecule type" value="Genomic_DNA"/>
</dbReference>
<comment type="subcellular location">
    <subcellularLocation>
        <location evidence="6">Cell membrane</location>
        <topology evidence="6">Multi-pass membrane protein</topology>
    </subcellularLocation>
    <subcellularLocation>
        <location evidence="1">Membrane</location>
        <topology evidence="1">Multi-pass membrane protein</topology>
    </subcellularLocation>
</comment>
<dbReference type="RefSeq" id="WP_160917714.1">
    <property type="nucleotide sequence ID" value="NZ_WMEY01000001.1"/>
</dbReference>
<feature type="transmembrane region" description="Helical" evidence="6">
    <location>
        <begin position="251"/>
        <end position="268"/>
    </location>
</feature>
<feature type="transmembrane region" description="Helical" evidence="6">
    <location>
        <begin position="82"/>
        <end position="102"/>
    </location>
</feature>
<dbReference type="PANTHER" id="PTHR43701">
    <property type="entry name" value="MEMBRANE TRANSPORTER PROTEIN MJ0441-RELATED"/>
    <property type="match status" value="1"/>
</dbReference>
<dbReference type="Pfam" id="PF01925">
    <property type="entry name" value="TauE"/>
    <property type="match status" value="1"/>
</dbReference>
<dbReference type="AlphaFoldDB" id="A0A845ERX2"/>
<keyword evidence="6" id="KW-1003">Cell membrane</keyword>
<dbReference type="Proteomes" id="UP000447833">
    <property type="component" value="Unassembled WGS sequence"/>
</dbReference>
<evidence type="ECO:0000313" key="8">
    <source>
        <dbReference type="Proteomes" id="UP000447833"/>
    </source>
</evidence>
<dbReference type="GO" id="GO:0005886">
    <property type="term" value="C:plasma membrane"/>
    <property type="evidence" value="ECO:0007669"/>
    <property type="project" value="UniProtKB-SubCell"/>
</dbReference>
<feature type="transmembrane region" description="Helical" evidence="6">
    <location>
        <begin position="149"/>
        <end position="174"/>
    </location>
</feature>
<evidence type="ECO:0000313" key="7">
    <source>
        <dbReference type="EMBL" id="MYL61740.1"/>
    </source>
</evidence>
<dbReference type="InterPro" id="IPR002781">
    <property type="entry name" value="TM_pro_TauE-like"/>
</dbReference>
<evidence type="ECO:0000256" key="1">
    <source>
        <dbReference type="ARBA" id="ARBA00004141"/>
    </source>
</evidence>
<organism evidence="7 8">
    <name type="scientific">Guptibacillus hwajinpoensis</name>
    <dbReference type="NCBI Taxonomy" id="208199"/>
    <lineage>
        <taxon>Bacteria</taxon>
        <taxon>Bacillati</taxon>
        <taxon>Bacillota</taxon>
        <taxon>Bacilli</taxon>
        <taxon>Bacillales</taxon>
        <taxon>Guptibacillaceae</taxon>
        <taxon>Guptibacillus</taxon>
    </lineage>
</organism>